<evidence type="ECO:0000313" key="1">
    <source>
        <dbReference type="EMBL" id="QCD79181.1"/>
    </source>
</evidence>
<dbReference type="Proteomes" id="UP000501690">
    <property type="component" value="Linkage Group LG1"/>
</dbReference>
<evidence type="ECO:0000313" key="2">
    <source>
        <dbReference type="Proteomes" id="UP000501690"/>
    </source>
</evidence>
<reference evidence="1 2" key="1">
    <citation type="submission" date="2019-04" db="EMBL/GenBank/DDBJ databases">
        <title>An improved genome assembly and genetic linkage map for asparagus bean, Vigna unguiculata ssp. sesquipedialis.</title>
        <authorList>
            <person name="Xia Q."/>
            <person name="Zhang R."/>
            <person name="Dong Y."/>
        </authorList>
    </citation>
    <scope>NUCLEOTIDE SEQUENCE [LARGE SCALE GENOMIC DNA]</scope>
    <source>
        <tissue evidence="1">Leaf</tissue>
    </source>
</reference>
<dbReference type="EMBL" id="CP039345">
    <property type="protein sequence ID" value="QCD79181.1"/>
    <property type="molecule type" value="Genomic_DNA"/>
</dbReference>
<proteinExistence type="predicted"/>
<keyword evidence="2" id="KW-1185">Reference proteome</keyword>
<dbReference type="AlphaFoldDB" id="A0A4D6KXC3"/>
<protein>
    <submittedName>
        <fullName evidence="1">Uncharacterized protein</fullName>
    </submittedName>
</protein>
<accession>A0A4D6KXC3</accession>
<organism evidence="1 2">
    <name type="scientific">Vigna unguiculata</name>
    <name type="common">Cowpea</name>
    <dbReference type="NCBI Taxonomy" id="3917"/>
    <lineage>
        <taxon>Eukaryota</taxon>
        <taxon>Viridiplantae</taxon>
        <taxon>Streptophyta</taxon>
        <taxon>Embryophyta</taxon>
        <taxon>Tracheophyta</taxon>
        <taxon>Spermatophyta</taxon>
        <taxon>Magnoliopsida</taxon>
        <taxon>eudicotyledons</taxon>
        <taxon>Gunneridae</taxon>
        <taxon>Pentapetalae</taxon>
        <taxon>rosids</taxon>
        <taxon>fabids</taxon>
        <taxon>Fabales</taxon>
        <taxon>Fabaceae</taxon>
        <taxon>Papilionoideae</taxon>
        <taxon>50 kb inversion clade</taxon>
        <taxon>NPAAA clade</taxon>
        <taxon>indigoferoid/millettioid clade</taxon>
        <taxon>Phaseoleae</taxon>
        <taxon>Vigna</taxon>
    </lineage>
</organism>
<sequence>MIQTQGEIQLIQPVKKIKNIPGWERKFAMRKEDAEAGMKEEGALTRRRSYISKYRCGARATTTQTNERTQWR</sequence>
<gene>
    <name evidence="1" type="ORF">DEO72_LG1g2820</name>
</gene>
<name>A0A4D6KXC3_VIGUN</name>